<sequence>MSGRNPTVRRVATLALTGLLMGSVAACGGDAAPAAKQDPGSQLEIWIRKPPGSNTEKTAKELAAKFTERSGVPTHVTALFDDFETKLQQAAAQKQLPDIVINDSAQLGTLVKQGIVREVDRAAIDGQDKLTPASWDAAKGADGKFYGVPNSAQSFALFIRKDWREKVGLPVPKTWAELDALAGAFTTKDPDGNGKADTYGYTVPGSTKRGYMSWYFTSFLWAAGGDYFTGPAGKLKPAIAGEKSVAAVEWFKAQFCTAKTVAPGAVTMETTQAHPVFETGKAGIYFTGPYNMGRFDKNLGADKYEVVPAPAGPGGTAASLAEGENVYLMAGSKNQAGQEKFAEFAISVDGQTIGMAGDTDGNIVRLPVNSQVTLSSVRKDTRWDVFDKVYKESGRYTPVVPDWNPFRQASAETINAVVANCGSDPKQELTKLAATFQQELTKQGVAG</sequence>
<feature type="signal peptide" evidence="4">
    <location>
        <begin position="1"/>
        <end position="26"/>
    </location>
</feature>
<dbReference type="EMBL" id="BONQ01000103">
    <property type="protein sequence ID" value="GIG48374.1"/>
    <property type="molecule type" value="Genomic_DNA"/>
</dbReference>
<dbReference type="InterPro" id="IPR006059">
    <property type="entry name" value="SBP"/>
</dbReference>
<proteinExistence type="inferred from homology"/>
<dbReference type="GO" id="GO:0042956">
    <property type="term" value="P:maltodextrin transmembrane transport"/>
    <property type="evidence" value="ECO:0007669"/>
    <property type="project" value="TreeGrafter"/>
</dbReference>
<keyword evidence="3 4" id="KW-0732">Signal</keyword>
<evidence type="ECO:0000256" key="4">
    <source>
        <dbReference type="SAM" id="SignalP"/>
    </source>
</evidence>
<dbReference type="CDD" id="cd13585">
    <property type="entry name" value="PBP2_TMBP_like"/>
    <property type="match status" value="1"/>
</dbReference>
<dbReference type="Gene3D" id="3.40.190.10">
    <property type="entry name" value="Periplasmic binding protein-like II"/>
    <property type="match status" value="1"/>
</dbReference>
<organism evidence="5 6">
    <name type="scientific">Dactylosporangium siamense</name>
    <dbReference type="NCBI Taxonomy" id="685454"/>
    <lineage>
        <taxon>Bacteria</taxon>
        <taxon>Bacillati</taxon>
        <taxon>Actinomycetota</taxon>
        <taxon>Actinomycetes</taxon>
        <taxon>Micromonosporales</taxon>
        <taxon>Micromonosporaceae</taxon>
        <taxon>Dactylosporangium</taxon>
    </lineage>
</organism>
<accession>A0A919PQN4</accession>
<dbReference type="Proteomes" id="UP000660611">
    <property type="component" value="Unassembled WGS sequence"/>
</dbReference>
<dbReference type="GO" id="GO:0015768">
    <property type="term" value="P:maltose transport"/>
    <property type="evidence" value="ECO:0007669"/>
    <property type="project" value="TreeGrafter"/>
</dbReference>
<name>A0A919PQN4_9ACTN</name>
<dbReference type="GO" id="GO:1901982">
    <property type="term" value="F:maltose binding"/>
    <property type="evidence" value="ECO:0007669"/>
    <property type="project" value="TreeGrafter"/>
</dbReference>
<protein>
    <submittedName>
        <fullName evidence="5">Sugar ABC transporter substrate-binding protein</fullName>
    </submittedName>
</protein>
<gene>
    <name evidence="5" type="ORF">Dsi01nite_064150</name>
</gene>
<evidence type="ECO:0000256" key="1">
    <source>
        <dbReference type="ARBA" id="ARBA00008520"/>
    </source>
</evidence>
<comment type="similarity">
    <text evidence="1">Belongs to the bacterial solute-binding protein 1 family.</text>
</comment>
<evidence type="ECO:0000256" key="2">
    <source>
        <dbReference type="ARBA" id="ARBA00022448"/>
    </source>
</evidence>
<comment type="caution">
    <text evidence="5">The sequence shown here is derived from an EMBL/GenBank/DDBJ whole genome shotgun (WGS) entry which is preliminary data.</text>
</comment>
<evidence type="ECO:0000256" key="3">
    <source>
        <dbReference type="ARBA" id="ARBA00022729"/>
    </source>
</evidence>
<dbReference type="PANTHER" id="PTHR30061">
    <property type="entry name" value="MALTOSE-BINDING PERIPLASMIC PROTEIN"/>
    <property type="match status" value="1"/>
</dbReference>
<reference evidence="5" key="1">
    <citation type="submission" date="2021-01" db="EMBL/GenBank/DDBJ databases">
        <title>Whole genome shotgun sequence of Dactylosporangium siamense NBRC 106093.</title>
        <authorList>
            <person name="Komaki H."/>
            <person name="Tamura T."/>
        </authorList>
    </citation>
    <scope>NUCLEOTIDE SEQUENCE</scope>
    <source>
        <strain evidence="5">NBRC 106093</strain>
    </source>
</reference>
<dbReference type="RefSeq" id="WP_239136328.1">
    <property type="nucleotide sequence ID" value="NZ_BAAAVW010000003.1"/>
</dbReference>
<feature type="chain" id="PRO_5039049782" evidence="4">
    <location>
        <begin position="27"/>
        <end position="447"/>
    </location>
</feature>
<evidence type="ECO:0000313" key="6">
    <source>
        <dbReference type="Proteomes" id="UP000660611"/>
    </source>
</evidence>
<dbReference type="PANTHER" id="PTHR30061:SF50">
    <property type="entry name" value="MALTOSE_MALTODEXTRIN-BINDING PERIPLASMIC PROTEIN"/>
    <property type="match status" value="1"/>
</dbReference>
<keyword evidence="2" id="KW-0813">Transport</keyword>
<dbReference type="SUPFAM" id="SSF53850">
    <property type="entry name" value="Periplasmic binding protein-like II"/>
    <property type="match status" value="1"/>
</dbReference>
<dbReference type="AlphaFoldDB" id="A0A919PQN4"/>
<dbReference type="GO" id="GO:0055052">
    <property type="term" value="C:ATP-binding cassette (ABC) transporter complex, substrate-binding subunit-containing"/>
    <property type="evidence" value="ECO:0007669"/>
    <property type="project" value="TreeGrafter"/>
</dbReference>
<dbReference type="Pfam" id="PF01547">
    <property type="entry name" value="SBP_bac_1"/>
    <property type="match status" value="1"/>
</dbReference>
<evidence type="ECO:0000313" key="5">
    <source>
        <dbReference type="EMBL" id="GIG48374.1"/>
    </source>
</evidence>
<dbReference type="PROSITE" id="PS51257">
    <property type="entry name" value="PROKAR_LIPOPROTEIN"/>
    <property type="match status" value="1"/>
</dbReference>
<keyword evidence="6" id="KW-1185">Reference proteome</keyword>